<dbReference type="EnsemblMetazoa" id="ACOM038720-RA">
    <property type="protein sequence ID" value="ACOM038720-PA.1"/>
    <property type="gene ID" value="ACOM038720"/>
</dbReference>
<reference evidence="2" key="1">
    <citation type="submission" date="2022-08" db="UniProtKB">
        <authorList>
            <consortium name="EnsemblMetazoa"/>
        </authorList>
    </citation>
    <scope>IDENTIFICATION</scope>
</reference>
<dbReference type="AlphaFoldDB" id="A0A8W7PW58"/>
<evidence type="ECO:0000256" key="1">
    <source>
        <dbReference type="SAM" id="Phobius"/>
    </source>
</evidence>
<accession>A0A8W7PW58</accession>
<keyword evidence="1" id="KW-0812">Transmembrane</keyword>
<evidence type="ECO:0000313" key="2">
    <source>
        <dbReference type="EnsemblMetazoa" id="ACOM038720-PA.1"/>
    </source>
</evidence>
<dbReference type="Proteomes" id="UP000075882">
    <property type="component" value="Unassembled WGS sequence"/>
</dbReference>
<feature type="transmembrane region" description="Helical" evidence="1">
    <location>
        <begin position="157"/>
        <end position="180"/>
    </location>
</feature>
<feature type="transmembrane region" description="Helical" evidence="1">
    <location>
        <begin position="234"/>
        <end position="254"/>
    </location>
</feature>
<feature type="transmembrane region" description="Helical" evidence="1">
    <location>
        <begin position="274"/>
        <end position="297"/>
    </location>
</feature>
<feature type="transmembrane region" description="Helical" evidence="1">
    <location>
        <begin position="85"/>
        <end position="108"/>
    </location>
</feature>
<feature type="transmembrane region" description="Helical" evidence="1">
    <location>
        <begin position="200"/>
        <end position="222"/>
    </location>
</feature>
<feature type="transmembrane region" description="Helical" evidence="1">
    <location>
        <begin position="50"/>
        <end position="73"/>
    </location>
</feature>
<feature type="transmembrane region" description="Helical" evidence="1">
    <location>
        <begin position="128"/>
        <end position="145"/>
    </location>
</feature>
<protein>
    <submittedName>
        <fullName evidence="2">Uncharacterized protein</fullName>
    </submittedName>
</protein>
<organism evidence="2">
    <name type="scientific">Anopheles coluzzii</name>
    <name type="common">African malaria mosquito</name>
    <dbReference type="NCBI Taxonomy" id="1518534"/>
    <lineage>
        <taxon>Eukaryota</taxon>
        <taxon>Metazoa</taxon>
        <taxon>Ecdysozoa</taxon>
        <taxon>Arthropoda</taxon>
        <taxon>Hexapoda</taxon>
        <taxon>Insecta</taxon>
        <taxon>Pterygota</taxon>
        <taxon>Neoptera</taxon>
        <taxon>Endopterygota</taxon>
        <taxon>Diptera</taxon>
        <taxon>Nematocera</taxon>
        <taxon>Culicoidea</taxon>
        <taxon>Culicidae</taxon>
        <taxon>Anophelinae</taxon>
        <taxon>Anopheles</taxon>
    </lineage>
</organism>
<sequence>MCRQQPPFALPTLCPLLVSTANHALARKGHSWPLLRTKSYPSFSNPEGWQRIGLSLAALAYVAFSVHWHAFYLPSRHGSGTTFHGPAASLLETALIAAATALLLPLFADAASDDSVRSFERGRRICAGLAYALMIWGMSWGLLGVHDAAVASTSIPLWHWLLWIVVGLAGSLLGLLPASYQRKSGKQAEHMNGNLGQTGAWLGSLLLMAVAVGFLWLFIYFIQSNPTLLLAMDVGTLLLLLLLGLGIGFAVWSWFIIKRENKAVERASPPGWQLPFWCTLPGWGLMLLILLGGALMLSNWKWPVGAAAPTVASNDGAQECGLTPDACPPEGKAEWQRLEQLSQASHQWENWSHATHTIQYY</sequence>
<proteinExistence type="predicted"/>
<keyword evidence="1" id="KW-0472">Membrane</keyword>
<name>A0A8W7PW58_ANOCL</name>
<keyword evidence="1" id="KW-1133">Transmembrane helix</keyword>